<sequence length="186" mass="19636">MCARMHPTAYSMLDDRYRLAGTWIAQRGSEDDEAAPKDGPAAGAEHAPHDRLEPPVMSLPAKTRIGMRVLYCYARAYAQYATKDTPWSTSICATIIPSMPSNCWAKLFAVALKGRKAHAANLRVVCGSASGRTGGGARCVGGAGTRAPGRWRTGVDGNGTGSGSGGNTDAGLRILGMLENMGKLFY</sequence>
<reference evidence="2 3" key="1">
    <citation type="journal article" date="2016" name="Mol. Biol. Evol.">
        <title>Comparative Genomics of Early-Diverging Mushroom-Forming Fungi Provides Insights into the Origins of Lignocellulose Decay Capabilities.</title>
        <authorList>
            <person name="Nagy L.G."/>
            <person name="Riley R."/>
            <person name="Tritt A."/>
            <person name="Adam C."/>
            <person name="Daum C."/>
            <person name="Floudas D."/>
            <person name="Sun H."/>
            <person name="Yadav J.S."/>
            <person name="Pangilinan J."/>
            <person name="Larsson K.H."/>
            <person name="Matsuura K."/>
            <person name="Barry K."/>
            <person name="Labutti K."/>
            <person name="Kuo R."/>
            <person name="Ohm R.A."/>
            <person name="Bhattacharya S.S."/>
            <person name="Shirouzu T."/>
            <person name="Yoshinaga Y."/>
            <person name="Martin F.M."/>
            <person name="Grigoriev I.V."/>
            <person name="Hibbett D.S."/>
        </authorList>
    </citation>
    <scope>NUCLEOTIDE SEQUENCE [LARGE SCALE GENOMIC DNA]</scope>
    <source>
        <strain evidence="2 3">TUFC12733</strain>
    </source>
</reference>
<gene>
    <name evidence="2" type="ORF">CALVIDRAFT_531392</name>
</gene>
<evidence type="ECO:0000313" key="3">
    <source>
        <dbReference type="Proteomes" id="UP000076738"/>
    </source>
</evidence>
<feature type="region of interest" description="Disordered" evidence="1">
    <location>
        <begin position="28"/>
        <end position="56"/>
    </location>
</feature>
<name>A0A167GH83_CALVF</name>
<organism evidence="2 3">
    <name type="scientific">Calocera viscosa (strain TUFC12733)</name>
    <dbReference type="NCBI Taxonomy" id="1330018"/>
    <lineage>
        <taxon>Eukaryota</taxon>
        <taxon>Fungi</taxon>
        <taxon>Dikarya</taxon>
        <taxon>Basidiomycota</taxon>
        <taxon>Agaricomycotina</taxon>
        <taxon>Dacrymycetes</taxon>
        <taxon>Dacrymycetales</taxon>
        <taxon>Dacrymycetaceae</taxon>
        <taxon>Calocera</taxon>
    </lineage>
</organism>
<evidence type="ECO:0000313" key="2">
    <source>
        <dbReference type="EMBL" id="KZO90554.1"/>
    </source>
</evidence>
<dbReference type="Proteomes" id="UP000076738">
    <property type="component" value="Unassembled WGS sequence"/>
</dbReference>
<keyword evidence="3" id="KW-1185">Reference proteome</keyword>
<dbReference type="EMBL" id="KV417339">
    <property type="protein sequence ID" value="KZO90554.1"/>
    <property type="molecule type" value="Genomic_DNA"/>
</dbReference>
<accession>A0A167GH83</accession>
<dbReference type="AlphaFoldDB" id="A0A167GH83"/>
<protein>
    <submittedName>
        <fullName evidence="2">Uncharacterized protein</fullName>
    </submittedName>
</protein>
<proteinExistence type="predicted"/>
<evidence type="ECO:0000256" key="1">
    <source>
        <dbReference type="SAM" id="MobiDB-lite"/>
    </source>
</evidence>